<keyword evidence="3" id="KW-0560">Oxidoreductase</keyword>
<dbReference type="PANTHER" id="PTHR32303">
    <property type="entry name" value="QUINOPROTEIN ALCOHOL DEHYDROGENASE (CYTOCHROME C)"/>
    <property type="match status" value="1"/>
</dbReference>
<comment type="similarity">
    <text evidence="2">Belongs to the bacterial PQQ dehydrogenase family.</text>
</comment>
<accession>A0ABT1BWZ1</accession>
<evidence type="ECO:0000259" key="4">
    <source>
        <dbReference type="Pfam" id="PF01011"/>
    </source>
</evidence>
<dbReference type="EMBL" id="JAMXLY010000019">
    <property type="protein sequence ID" value="MCO6025489.1"/>
    <property type="molecule type" value="Genomic_DNA"/>
</dbReference>
<reference evidence="5 6" key="1">
    <citation type="submission" date="2022-06" db="EMBL/GenBank/DDBJ databases">
        <title>A taxonomic note on the genus Prevotella: Description of four novel genera and emended description of the genera Hallella and Xylanibacter.</title>
        <authorList>
            <person name="Hitch T.C.A."/>
        </authorList>
    </citation>
    <scope>NUCLEOTIDE SEQUENCE [LARGE SCALE GENOMIC DNA]</scope>
    <source>
        <strain evidence="5 6">DSM 100619</strain>
    </source>
</reference>
<gene>
    <name evidence="5" type="ORF">NG821_06475</name>
</gene>
<dbReference type="SMART" id="SM00564">
    <property type="entry name" value="PQQ"/>
    <property type="match status" value="6"/>
</dbReference>
<comment type="cofactor">
    <cofactor evidence="1">
        <name>pyrroloquinoline quinone</name>
        <dbReference type="ChEBI" id="CHEBI:58442"/>
    </cofactor>
</comment>
<dbReference type="PANTHER" id="PTHR32303:SF10">
    <property type="entry name" value="OUTER MEMBRANE PROTEIN ASSEMBLY FACTOR BAMB"/>
    <property type="match status" value="1"/>
</dbReference>
<protein>
    <submittedName>
        <fullName evidence="5">PQQ-binding-like beta-propeller repeat protein</fullName>
    </submittedName>
</protein>
<feature type="domain" description="Pyrrolo-quinoline quinone repeat" evidence="4">
    <location>
        <begin position="17"/>
        <end position="306"/>
    </location>
</feature>
<dbReference type="InterPro" id="IPR011047">
    <property type="entry name" value="Quinoprotein_ADH-like_sf"/>
</dbReference>
<evidence type="ECO:0000256" key="2">
    <source>
        <dbReference type="ARBA" id="ARBA00008156"/>
    </source>
</evidence>
<feature type="domain" description="Pyrrolo-quinoline quinone repeat" evidence="4">
    <location>
        <begin position="434"/>
        <end position="492"/>
    </location>
</feature>
<dbReference type="Gene3D" id="2.140.10.10">
    <property type="entry name" value="Quinoprotein alcohol dehydrogenase-like superfamily"/>
    <property type="match status" value="1"/>
</dbReference>
<dbReference type="InterPro" id="IPR002372">
    <property type="entry name" value="PQQ_rpt_dom"/>
</dbReference>
<dbReference type="InterPro" id="IPR018391">
    <property type="entry name" value="PQQ_b-propeller_rpt"/>
</dbReference>
<keyword evidence="6" id="KW-1185">Reference proteome</keyword>
<evidence type="ECO:0000313" key="6">
    <source>
        <dbReference type="Proteomes" id="UP001204015"/>
    </source>
</evidence>
<organism evidence="5 6">
    <name type="scientific">Segatella cerevisiae</name>
    <dbReference type="NCBI Taxonomy" id="2053716"/>
    <lineage>
        <taxon>Bacteria</taxon>
        <taxon>Pseudomonadati</taxon>
        <taxon>Bacteroidota</taxon>
        <taxon>Bacteroidia</taxon>
        <taxon>Bacteroidales</taxon>
        <taxon>Prevotellaceae</taxon>
        <taxon>Segatella</taxon>
    </lineage>
</organism>
<evidence type="ECO:0000313" key="5">
    <source>
        <dbReference type="EMBL" id="MCO6025489.1"/>
    </source>
</evidence>
<evidence type="ECO:0000256" key="3">
    <source>
        <dbReference type="ARBA" id="ARBA00023002"/>
    </source>
</evidence>
<dbReference type="SUPFAM" id="SSF50998">
    <property type="entry name" value="Quinoprotein alcohol dehydrogenase-like"/>
    <property type="match status" value="1"/>
</dbReference>
<name>A0ABT1BWZ1_9BACT</name>
<dbReference type="Proteomes" id="UP001204015">
    <property type="component" value="Unassembled WGS sequence"/>
</dbReference>
<dbReference type="Pfam" id="PF01011">
    <property type="entry name" value="PQQ"/>
    <property type="match status" value="2"/>
</dbReference>
<proteinExistence type="inferred from homology"/>
<sequence length="519" mass="55547">MGAGALSAQVEDKAENWTSYNRTIDGIRFSPLTQITPENVANMKEVAAFDLGSDVNSFQTGILAIDGKLYFSTDTATYAINGKTGKLIWKATRKGGGSGYGANRGLAYLNGRLFRGTSDGHVLAYNMKNGKLIWDVIPQGATDPGKYFGMCPVAYDGKVFIGNGGGDNAGVIGSVYALDASNGRMLWRFNTVPDAKENPKTSTGLPVSGGGVWTTMSIDKENGLLYASVGNPSPDFDVEFRGADRPYFNNVIALDINTGKVKGNQQVVKNDAHDWDASAAPIIFTTKDNRKLVAEAGKNGLLTVMDGSKIATTEDPAEALPFVYEVPTTTRINTDVRLSREIYTYFKPGYMGGNEWNGPAFDPTKNLLFNGTDDWGVKMKLPSLEEAKKNIPAVGKEWFGASDMIWDKADQAKGWLKAFNAADGSVKWSYHATSPIVSGVTPTASGLLFTAAQNGDVYAFDSETGKLLWKGSTGLMNAGGVITYAIKGKQYVAVTAGLKSSLWTGVGASAKCKIVIYSL</sequence>
<dbReference type="RefSeq" id="WP_252760848.1">
    <property type="nucleotide sequence ID" value="NZ_JAMXLY010000019.1"/>
</dbReference>
<comment type="caution">
    <text evidence="5">The sequence shown here is derived from an EMBL/GenBank/DDBJ whole genome shotgun (WGS) entry which is preliminary data.</text>
</comment>
<evidence type="ECO:0000256" key="1">
    <source>
        <dbReference type="ARBA" id="ARBA00001931"/>
    </source>
</evidence>